<dbReference type="PANTHER" id="PTHR46553">
    <property type="entry name" value="ADENINE NUCLEOTIDE ALPHA HYDROLASES-LIKE SUPERFAMILY PROTEIN"/>
    <property type="match status" value="1"/>
</dbReference>
<name>A0ABV9RNV5_9PSEU</name>
<comment type="similarity">
    <text evidence="1">Belongs to the universal stress protein A family.</text>
</comment>
<accession>A0ABV9RNV5</accession>
<dbReference type="Proteomes" id="UP001595909">
    <property type="component" value="Unassembled WGS sequence"/>
</dbReference>
<reference evidence="4" key="1">
    <citation type="journal article" date="2019" name="Int. J. Syst. Evol. Microbiol.">
        <title>The Global Catalogue of Microorganisms (GCM) 10K type strain sequencing project: providing services to taxonomists for standard genome sequencing and annotation.</title>
        <authorList>
            <consortium name="The Broad Institute Genomics Platform"/>
            <consortium name="The Broad Institute Genome Sequencing Center for Infectious Disease"/>
            <person name="Wu L."/>
            <person name="Ma J."/>
        </authorList>
    </citation>
    <scope>NUCLEOTIDE SEQUENCE [LARGE SCALE GENOMIC DNA]</scope>
    <source>
        <strain evidence="4">CCUG 50347</strain>
    </source>
</reference>
<evidence type="ECO:0000313" key="4">
    <source>
        <dbReference type="Proteomes" id="UP001595909"/>
    </source>
</evidence>
<dbReference type="RefSeq" id="WP_274186979.1">
    <property type="nucleotide sequence ID" value="NZ_BAABHN010000049.1"/>
</dbReference>
<feature type="domain" description="UspA" evidence="2">
    <location>
        <begin position="8"/>
        <end position="146"/>
    </location>
</feature>
<evidence type="ECO:0000259" key="2">
    <source>
        <dbReference type="Pfam" id="PF00582"/>
    </source>
</evidence>
<evidence type="ECO:0000313" key="3">
    <source>
        <dbReference type="EMBL" id="MFC4835275.1"/>
    </source>
</evidence>
<organism evidence="3 4">
    <name type="scientific">Actinomycetospora chibensis</name>
    <dbReference type="NCBI Taxonomy" id="663606"/>
    <lineage>
        <taxon>Bacteria</taxon>
        <taxon>Bacillati</taxon>
        <taxon>Actinomycetota</taxon>
        <taxon>Actinomycetes</taxon>
        <taxon>Pseudonocardiales</taxon>
        <taxon>Pseudonocardiaceae</taxon>
        <taxon>Actinomycetospora</taxon>
    </lineage>
</organism>
<dbReference type="Pfam" id="PF00582">
    <property type="entry name" value="Usp"/>
    <property type="match status" value="1"/>
</dbReference>
<dbReference type="Gene3D" id="3.40.50.620">
    <property type="entry name" value="HUPs"/>
    <property type="match status" value="1"/>
</dbReference>
<gene>
    <name evidence="3" type="ORF">ACFPEL_22895</name>
</gene>
<dbReference type="PRINTS" id="PR01438">
    <property type="entry name" value="UNVRSLSTRESS"/>
</dbReference>
<dbReference type="SUPFAM" id="SSF52402">
    <property type="entry name" value="Adenine nucleotide alpha hydrolases-like"/>
    <property type="match status" value="1"/>
</dbReference>
<dbReference type="PANTHER" id="PTHR46553:SF3">
    <property type="entry name" value="ADENINE NUCLEOTIDE ALPHA HYDROLASES-LIKE SUPERFAMILY PROTEIN"/>
    <property type="match status" value="1"/>
</dbReference>
<protein>
    <submittedName>
        <fullName evidence="3">Universal stress protein</fullName>
    </submittedName>
</protein>
<proteinExistence type="inferred from homology"/>
<dbReference type="InterPro" id="IPR006016">
    <property type="entry name" value="UspA"/>
</dbReference>
<dbReference type="InterPro" id="IPR006015">
    <property type="entry name" value="Universal_stress_UspA"/>
</dbReference>
<comment type="caution">
    <text evidence="3">The sequence shown here is derived from an EMBL/GenBank/DDBJ whole genome shotgun (WGS) entry which is preliminary data.</text>
</comment>
<dbReference type="InterPro" id="IPR014729">
    <property type="entry name" value="Rossmann-like_a/b/a_fold"/>
</dbReference>
<dbReference type="EMBL" id="JBHSIM010000049">
    <property type="protein sequence ID" value="MFC4835275.1"/>
    <property type="molecule type" value="Genomic_DNA"/>
</dbReference>
<sequence length="167" mass="17427">MSEQMPLVVVGVDGSEHGDAALRTALREAARLGGRLEVVSAWERRGLTLAEYLDLPLGEEGELQAELDRRARAQVDRVMATEPDHGVDVQVRAHAGHPTEVLLEAARDADLLVVGHRGRGAFRSVALGSVGLGCVLHAPCPVLVVPVPTTPPAAATAGGATARTARA</sequence>
<keyword evidence="4" id="KW-1185">Reference proteome</keyword>
<evidence type="ECO:0000256" key="1">
    <source>
        <dbReference type="ARBA" id="ARBA00008791"/>
    </source>
</evidence>